<sequence>MKAFAQVAQTGSFAEAARRLGLATSVVSKRVKDLEAFLSTQLLQRTTRKVSLTDTGYSYLEYVRKFLDELEEVEEGIRNKTQKPIGEIKLAAPLSFGIKYLGPALSKYLQEYENVSIKTFLSDRQIDLVEEGYDLSIRIGQLKDSSLISRKLANCRRVVCASPAYFEKHGRPQKPKDLMGRNCMSYTNLAEGKAWPFIVEGKNIWQSTSGRFFSDNGDLLCEAAIAECGITLLPTFIVGKPIRSGELEIILEKYEEPDFNIYAIYQNRRHLSTKVRTLIDYLTAYFKDGL</sequence>
<protein>
    <submittedName>
        <fullName evidence="6">Transcriptional regulator, LysR family</fullName>
    </submittedName>
</protein>
<dbReference type="PANTHER" id="PTHR30537">
    <property type="entry name" value="HTH-TYPE TRANSCRIPTIONAL REGULATOR"/>
    <property type="match status" value="1"/>
</dbReference>
<keyword evidence="3" id="KW-0238">DNA-binding</keyword>
<evidence type="ECO:0000256" key="4">
    <source>
        <dbReference type="ARBA" id="ARBA00023163"/>
    </source>
</evidence>
<evidence type="ECO:0000313" key="6">
    <source>
        <dbReference type="EMBL" id="VAV91392.1"/>
    </source>
</evidence>
<dbReference type="FunFam" id="3.40.190.290:FF:000001">
    <property type="entry name" value="Transcriptional regulator, LysR family"/>
    <property type="match status" value="1"/>
</dbReference>
<dbReference type="InterPro" id="IPR000847">
    <property type="entry name" value="LysR_HTH_N"/>
</dbReference>
<dbReference type="EMBL" id="UOED01000067">
    <property type="protein sequence ID" value="VAV91392.1"/>
    <property type="molecule type" value="Genomic_DNA"/>
</dbReference>
<dbReference type="PANTHER" id="PTHR30537:SF5">
    <property type="entry name" value="HTH-TYPE TRANSCRIPTIONAL ACTIVATOR TTDR-RELATED"/>
    <property type="match status" value="1"/>
</dbReference>
<dbReference type="InterPro" id="IPR036390">
    <property type="entry name" value="WH_DNA-bd_sf"/>
</dbReference>
<accession>A0A3B0RHR6</accession>
<dbReference type="InterPro" id="IPR036388">
    <property type="entry name" value="WH-like_DNA-bd_sf"/>
</dbReference>
<dbReference type="CDD" id="cd08422">
    <property type="entry name" value="PBP2_CrgA_like"/>
    <property type="match status" value="1"/>
</dbReference>
<keyword evidence="2" id="KW-0805">Transcription regulation</keyword>
<evidence type="ECO:0000256" key="1">
    <source>
        <dbReference type="ARBA" id="ARBA00009437"/>
    </source>
</evidence>
<dbReference type="AlphaFoldDB" id="A0A3B0RHR6"/>
<dbReference type="SUPFAM" id="SSF53850">
    <property type="entry name" value="Periplasmic binding protein-like II"/>
    <property type="match status" value="1"/>
</dbReference>
<evidence type="ECO:0000256" key="2">
    <source>
        <dbReference type="ARBA" id="ARBA00023015"/>
    </source>
</evidence>
<reference evidence="6" key="1">
    <citation type="submission" date="2018-06" db="EMBL/GenBank/DDBJ databases">
        <authorList>
            <person name="Zhirakovskaya E."/>
        </authorList>
    </citation>
    <scope>NUCLEOTIDE SEQUENCE</scope>
</reference>
<dbReference type="GO" id="GO:0003700">
    <property type="term" value="F:DNA-binding transcription factor activity"/>
    <property type="evidence" value="ECO:0007669"/>
    <property type="project" value="InterPro"/>
</dbReference>
<dbReference type="SUPFAM" id="SSF46785">
    <property type="entry name" value="Winged helix' DNA-binding domain"/>
    <property type="match status" value="1"/>
</dbReference>
<evidence type="ECO:0000256" key="3">
    <source>
        <dbReference type="ARBA" id="ARBA00023125"/>
    </source>
</evidence>
<dbReference type="InterPro" id="IPR005119">
    <property type="entry name" value="LysR_subst-bd"/>
</dbReference>
<dbReference type="Pfam" id="PF00126">
    <property type="entry name" value="HTH_1"/>
    <property type="match status" value="1"/>
</dbReference>
<dbReference type="FunFam" id="1.10.10.10:FF:000001">
    <property type="entry name" value="LysR family transcriptional regulator"/>
    <property type="match status" value="1"/>
</dbReference>
<gene>
    <name evidence="6" type="ORF">MNBD_ALPHA02-2182</name>
</gene>
<proteinExistence type="inferred from homology"/>
<evidence type="ECO:0000259" key="5">
    <source>
        <dbReference type="PROSITE" id="PS50931"/>
    </source>
</evidence>
<dbReference type="Gene3D" id="1.10.10.10">
    <property type="entry name" value="Winged helix-like DNA-binding domain superfamily/Winged helix DNA-binding domain"/>
    <property type="match status" value="1"/>
</dbReference>
<dbReference type="GO" id="GO:0006351">
    <property type="term" value="P:DNA-templated transcription"/>
    <property type="evidence" value="ECO:0007669"/>
    <property type="project" value="TreeGrafter"/>
</dbReference>
<dbReference type="Pfam" id="PF03466">
    <property type="entry name" value="LysR_substrate"/>
    <property type="match status" value="1"/>
</dbReference>
<dbReference type="Gene3D" id="3.40.190.290">
    <property type="match status" value="1"/>
</dbReference>
<organism evidence="6">
    <name type="scientific">hydrothermal vent metagenome</name>
    <dbReference type="NCBI Taxonomy" id="652676"/>
    <lineage>
        <taxon>unclassified sequences</taxon>
        <taxon>metagenomes</taxon>
        <taxon>ecological metagenomes</taxon>
    </lineage>
</organism>
<dbReference type="InterPro" id="IPR058163">
    <property type="entry name" value="LysR-type_TF_proteobact-type"/>
</dbReference>
<dbReference type="PROSITE" id="PS50931">
    <property type="entry name" value="HTH_LYSR"/>
    <property type="match status" value="1"/>
</dbReference>
<keyword evidence="4" id="KW-0804">Transcription</keyword>
<feature type="domain" description="HTH lysR-type" evidence="5">
    <location>
        <begin position="1"/>
        <end position="53"/>
    </location>
</feature>
<comment type="similarity">
    <text evidence="1">Belongs to the LysR transcriptional regulatory family.</text>
</comment>
<dbReference type="GO" id="GO:0043565">
    <property type="term" value="F:sequence-specific DNA binding"/>
    <property type="evidence" value="ECO:0007669"/>
    <property type="project" value="TreeGrafter"/>
</dbReference>
<name>A0A3B0RHR6_9ZZZZ</name>